<name>A0A2P2NND2_RHIMU</name>
<reference evidence="1" key="1">
    <citation type="submission" date="2018-02" db="EMBL/GenBank/DDBJ databases">
        <title>Rhizophora mucronata_Transcriptome.</title>
        <authorList>
            <person name="Meera S.P."/>
            <person name="Sreeshan A."/>
            <person name="Augustine A."/>
        </authorList>
    </citation>
    <scope>NUCLEOTIDE SEQUENCE</scope>
    <source>
        <tissue evidence="1">Leaf</tissue>
    </source>
</reference>
<evidence type="ECO:0000313" key="1">
    <source>
        <dbReference type="EMBL" id="MBX44019.1"/>
    </source>
</evidence>
<proteinExistence type="predicted"/>
<sequence length="85" mass="9415">MQKLVQQLPRALVLVCALFLIQRLAQKLFLSSVGALVGVAKTFATSALLVERQIMWSERSLDLWLATSLMEKGAEMLLAVVEQVT</sequence>
<dbReference type="AlphaFoldDB" id="A0A2P2NND2"/>
<accession>A0A2P2NND2</accession>
<organism evidence="1">
    <name type="scientific">Rhizophora mucronata</name>
    <name type="common">Asiatic mangrove</name>
    <dbReference type="NCBI Taxonomy" id="61149"/>
    <lineage>
        <taxon>Eukaryota</taxon>
        <taxon>Viridiplantae</taxon>
        <taxon>Streptophyta</taxon>
        <taxon>Embryophyta</taxon>
        <taxon>Tracheophyta</taxon>
        <taxon>Spermatophyta</taxon>
        <taxon>Magnoliopsida</taxon>
        <taxon>eudicotyledons</taxon>
        <taxon>Gunneridae</taxon>
        <taxon>Pentapetalae</taxon>
        <taxon>rosids</taxon>
        <taxon>fabids</taxon>
        <taxon>Malpighiales</taxon>
        <taxon>Rhizophoraceae</taxon>
        <taxon>Rhizophora</taxon>
    </lineage>
</organism>
<dbReference type="EMBL" id="GGEC01063535">
    <property type="protein sequence ID" value="MBX44019.1"/>
    <property type="molecule type" value="Transcribed_RNA"/>
</dbReference>
<protein>
    <submittedName>
        <fullName evidence="1">Uncharacterized protein</fullName>
    </submittedName>
</protein>